<organism evidence="2 3">
    <name type="scientific">Pleomassaria siparia CBS 279.74</name>
    <dbReference type="NCBI Taxonomy" id="1314801"/>
    <lineage>
        <taxon>Eukaryota</taxon>
        <taxon>Fungi</taxon>
        <taxon>Dikarya</taxon>
        <taxon>Ascomycota</taxon>
        <taxon>Pezizomycotina</taxon>
        <taxon>Dothideomycetes</taxon>
        <taxon>Pleosporomycetidae</taxon>
        <taxon>Pleosporales</taxon>
        <taxon>Pleomassariaceae</taxon>
        <taxon>Pleomassaria</taxon>
    </lineage>
</organism>
<dbReference type="Proteomes" id="UP000799428">
    <property type="component" value="Unassembled WGS sequence"/>
</dbReference>
<dbReference type="InterPro" id="IPR053206">
    <property type="entry name" value="Dimeric_xanthone_biosynth"/>
</dbReference>
<dbReference type="Pfam" id="PF01814">
    <property type="entry name" value="Hemerythrin"/>
    <property type="match status" value="1"/>
</dbReference>
<protein>
    <recommendedName>
        <fullName evidence="1">Hemerythrin-like domain-containing protein</fullName>
    </recommendedName>
</protein>
<feature type="domain" description="Hemerythrin-like" evidence="1">
    <location>
        <begin position="2"/>
        <end position="80"/>
    </location>
</feature>
<dbReference type="EMBL" id="MU005792">
    <property type="protein sequence ID" value="KAF2702827.1"/>
    <property type="molecule type" value="Genomic_DNA"/>
</dbReference>
<evidence type="ECO:0000313" key="3">
    <source>
        <dbReference type="Proteomes" id="UP000799428"/>
    </source>
</evidence>
<dbReference type="PANTHER" id="PTHR38048">
    <property type="entry name" value="EXPRESSED PROTEIN"/>
    <property type="match status" value="1"/>
</dbReference>
<keyword evidence="3" id="KW-1185">Reference proteome</keyword>
<reference evidence="2" key="1">
    <citation type="journal article" date="2020" name="Stud. Mycol.">
        <title>101 Dothideomycetes genomes: a test case for predicting lifestyles and emergence of pathogens.</title>
        <authorList>
            <person name="Haridas S."/>
            <person name="Albert R."/>
            <person name="Binder M."/>
            <person name="Bloem J."/>
            <person name="Labutti K."/>
            <person name="Salamov A."/>
            <person name="Andreopoulos B."/>
            <person name="Baker S."/>
            <person name="Barry K."/>
            <person name="Bills G."/>
            <person name="Bluhm B."/>
            <person name="Cannon C."/>
            <person name="Castanera R."/>
            <person name="Culley D."/>
            <person name="Daum C."/>
            <person name="Ezra D."/>
            <person name="Gonzalez J."/>
            <person name="Henrissat B."/>
            <person name="Kuo A."/>
            <person name="Liang C."/>
            <person name="Lipzen A."/>
            <person name="Lutzoni F."/>
            <person name="Magnuson J."/>
            <person name="Mondo S."/>
            <person name="Nolan M."/>
            <person name="Ohm R."/>
            <person name="Pangilinan J."/>
            <person name="Park H.-J."/>
            <person name="Ramirez L."/>
            <person name="Alfaro M."/>
            <person name="Sun H."/>
            <person name="Tritt A."/>
            <person name="Yoshinaga Y."/>
            <person name="Zwiers L.-H."/>
            <person name="Turgeon B."/>
            <person name="Goodwin S."/>
            <person name="Spatafora J."/>
            <person name="Crous P."/>
            <person name="Grigoriev I."/>
        </authorList>
    </citation>
    <scope>NUCLEOTIDE SEQUENCE</scope>
    <source>
        <strain evidence="2">CBS 279.74</strain>
    </source>
</reference>
<evidence type="ECO:0000259" key="1">
    <source>
        <dbReference type="Pfam" id="PF01814"/>
    </source>
</evidence>
<gene>
    <name evidence="2" type="ORF">K504DRAFT_464015</name>
</gene>
<proteinExistence type="predicted"/>
<name>A0A6G1JRN6_9PLEO</name>
<dbReference type="AlphaFoldDB" id="A0A6G1JRN6"/>
<dbReference type="Gene3D" id="1.20.120.520">
    <property type="entry name" value="nmb1532 protein domain like"/>
    <property type="match status" value="1"/>
</dbReference>
<sequence>MHHHTIEDAHMFPAFKRVKGVKSLQHNIEQHKEFSDGLNELHNHSTSTEPDDYNGQRFCKLIDVFAKPLHQHLTNEIDILWAMDSVPANKQP</sequence>
<dbReference type="OrthoDB" id="58416at2759"/>
<accession>A0A6G1JRN6</accession>
<dbReference type="PANTHER" id="PTHR38048:SF2">
    <property type="entry name" value="HEMERYTHRIN-LIKE DOMAIN-CONTAINING PROTEIN"/>
    <property type="match status" value="1"/>
</dbReference>
<evidence type="ECO:0000313" key="2">
    <source>
        <dbReference type="EMBL" id="KAF2702827.1"/>
    </source>
</evidence>
<dbReference type="InterPro" id="IPR012312">
    <property type="entry name" value="Hemerythrin-like"/>
</dbReference>